<keyword evidence="1" id="KW-0812">Transmembrane</keyword>
<evidence type="ECO:0000313" key="3">
    <source>
        <dbReference type="EMBL" id="CAG9534457.1"/>
    </source>
</evidence>
<dbReference type="AlphaFoldDB" id="A0A8J2MMR0"/>
<protein>
    <recommendedName>
        <fullName evidence="2">Ground-like domain-containing protein</fullName>
    </recommendedName>
</protein>
<gene>
    <name evidence="3" type="ORF">CJOHNSTONI_LOCUS4592</name>
</gene>
<accession>A0A8J2MMR0</accession>
<feature type="transmembrane region" description="Helical" evidence="1">
    <location>
        <begin position="12"/>
        <end position="34"/>
    </location>
</feature>
<feature type="domain" description="Ground-like" evidence="2">
    <location>
        <begin position="231"/>
        <end position="300"/>
    </location>
</feature>
<evidence type="ECO:0000256" key="1">
    <source>
        <dbReference type="SAM" id="Phobius"/>
    </source>
</evidence>
<dbReference type="Proteomes" id="UP000746747">
    <property type="component" value="Unassembled WGS sequence"/>
</dbReference>
<dbReference type="InterPro" id="IPR007284">
    <property type="entry name" value="Ground-like_dom"/>
</dbReference>
<evidence type="ECO:0000313" key="4">
    <source>
        <dbReference type="Proteomes" id="UP000746747"/>
    </source>
</evidence>
<dbReference type="EMBL" id="CAKAEH010001311">
    <property type="protein sequence ID" value="CAG9534457.1"/>
    <property type="molecule type" value="Genomic_DNA"/>
</dbReference>
<keyword evidence="1" id="KW-0472">Membrane</keyword>
<proteinExistence type="predicted"/>
<organism evidence="3 4">
    <name type="scientific">Cercopithifilaria johnstoni</name>
    <dbReference type="NCBI Taxonomy" id="2874296"/>
    <lineage>
        <taxon>Eukaryota</taxon>
        <taxon>Metazoa</taxon>
        <taxon>Ecdysozoa</taxon>
        <taxon>Nematoda</taxon>
        <taxon>Chromadorea</taxon>
        <taxon>Rhabditida</taxon>
        <taxon>Spirurina</taxon>
        <taxon>Spiruromorpha</taxon>
        <taxon>Filarioidea</taxon>
        <taxon>Onchocercidae</taxon>
        <taxon>Cercopithifilaria</taxon>
    </lineage>
</organism>
<dbReference type="Pfam" id="PF04155">
    <property type="entry name" value="Ground-like"/>
    <property type="match status" value="1"/>
</dbReference>
<evidence type="ECO:0000259" key="2">
    <source>
        <dbReference type="Pfam" id="PF04155"/>
    </source>
</evidence>
<name>A0A8J2MMR0_9BILA</name>
<reference evidence="3" key="1">
    <citation type="submission" date="2021-09" db="EMBL/GenBank/DDBJ databases">
        <authorList>
            <consortium name="Pathogen Informatics"/>
        </authorList>
    </citation>
    <scope>NUCLEOTIDE SEQUENCE</scope>
</reference>
<keyword evidence="1" id="KW-1133">Transmembrane helix</keyword>
<comment type="caution">
    <text evidence="3">The sequence shown here is derived from an EMBL/GenBank/DDBJ whole genome shotgun (WGS) entry which is preliminary data.</text>
</comment>
<dbReference type="OrthoDB" id="5835604at2759"/>
<keyword evidence="4" id="KW-1185">Reference proteome</keyword>
<sequence length="301" mass="35297">MLWNTRRDILNIASIIQLFFYLIPCFCFGSIPLWHCIPTCVQVPIIRQLELSPSLSFPPLSMSRGEDHTKQQQIQLQSQKQYILGDNHRKYYSPLGDFYQFNGVNLPQQQQQQYDEDESWQPFHHSDEPIIYIAETTPNPYDEIVDGTRLIPIQHQLLPMFNHYDDDYDISNRTTSMYLSPISTMERTFENPKDKLQPPSFNVVKRQKTYSAKNPFRRNYLARRAAFPSTVCNSRRLRKVILQAITTDVSESKRSVMEAAEYAYHGIKFDVICAEGDFSYTIHAKKYCEVTKENMTCFAFR</sequence>